<evidence type="ECO:0000259" key="2">
    <source>
        <dbReference type="Pfam" id="PF10026"/>
    </source>
</evidence>
<protein>
    <recommendedName>
        <fullName evidence="2">DUF2268 domain-containing protein</fullName>
    </recommendedName>
</protein>
<accession>A0A271IXJ7</accession>
<feature type="chain" id="PRO_5013080415" description="DUF2268 domain-containing protein" evidence="1">
    <location>
        <begin position="17"/>
        <end position="321"/>
    </location>
</feature>
<evidence type="ECO:0000313" key="3">
    <source>
        <dbReference type="EMBL" id="PAP75981.1"/>
    </source>
</evidence>
<feature type="signal peptide" evidence="1">
    <location>
        <begin position="1"/>
        <end position="16"/>
    </location>
</feature>
<evidence type="ECO:0000313" key="4">
    <source>
        <dbReference type="Proteomes" id="UP000216339"/>
    </source>
</evidence>
<proteinExistence type="predicted"/>
<name>A0A271IXJ7_9BACT</name>
<keyword evidence="4" id="KW-1185">Reference proteome</keyword>
<keyword evidence="1" id="KW-0732">Signal</keyword>
<gene>
    <name evidence="3" type="ORF">BSZ37_05760</name>
</gene>
<feature type="domain" description="DUF2268" evidence="2">
    <location>
        <begin position="168"/>
        <end position="309"/>
    </location>
</feature>
<sequence>MRCLLVLLLLSLSARAQGLDVERVRAVPPERTLADGRLRVVNLYRAQALALAEAGLVGPDSTVERLVRDAHRPYADFWAGYLGDEDAFREWSRDALLDPETSFADRVGAFLDADLDGAFEHGAAWVEATTGHAPEGTWVLAYGPGWTDMGGLGGIGMVADLSKLSVEPEWLPHLVAHELVHQVHGPALDRAGDLDRGTVLHRIVAEGLGTYAAYVHAAGTATPARAVGYTDAEWRWALAHEPHLAVVVSRVLDSTDRDYIDAVADRGARILDGAPGAAGYVLGFRIVQAYEAAHGPGSWVEMIDLPVREALRRSGYAYLHP</sequence>
<dbReference type="InterPro" id="IPR018728">
    <property type="entry name" value="DUF2268"/>
</dbReference>
<dbReference type="Proteomes" id="UP000216339">
    <property type="component" value="Unassembled WGS sequence"/>
</dbReference>
<reference evidence="3 4" key="1">
    <citation type="submission" date="2016-11" db="EMBL/GenBank/DDBJ databases">
        <title>Study of marine rhodopsin-containing bacteria.</title>
        <authorList>
            <person name="Yoshizawa S."/>
            <person name="Kumagai Y."/>
            <person name="Kogure K."/>
        </authorList>
    </citation>
    <scope>NUCLEOTIDE SEQUENCE [LARGE SCALE GENOMIC DNA]</scope>
    <source>
        <strain evidence="3 4">SAORIC-28</strain>
    </source>
</reference>
<dbReference type="Pfam" id="PF10026">
    <property type="entry name" value="DUF2268"/>
    <property type="match status" value="1"/>
</dbReference>
<dbReference type="AlphaFoldDB" id="A0A271IXJ7"/>
<dbReference type="RefSeq" id="WP_095509624.1">
    <property type="nucleotide sequence ID" value="NZ_MQWD01000001.1"/>
</dbReference>
<evidence type="ECO:0000256" key="1">
    <source>
        <dbReference type="SAM" id="SignalP"/>
    </source>
</evidence>
<dbReference type="EMBL" id="MQWD01000001">
    <property type="protein sequence ID" value="PAP75981.1"/>
    <property type="molecule type" value="Genomic_DNA"/>
</dbReference>
<comment type="caution">
    <text evidence="3">The sequence shown here is derived from an EMBL/GenBank/DDBJ whole genome shotgun (WGS) entry which is preliminary data.</text>
</comment>
<dbReference type="OrthoDB" id="6402335at2"/>
<organism evidence="3 4">
    <name type="scientific">Rubrivirga marina</name>
    <dbReference type="NCBI Taxonomy" id="1196024"/>
    <lineage>
        <taxon>Bacteria</taxon>
        <taxon>Pseudomonadati</taxon>
        <taxon>Rhodothermota</taxon>
        <taxon>Rhodothermia</taxon>
        <taxon>Rhodothermales</taxon>
        <taxon>Rubricoccaceae</taxon>
        <taxon>Rubrivirga</taxon>
    </lineage>
</organism>